<dbReference type="EMBL" id="FQZE01000035">
    <property type="protein sequence ID" value="SHJ86057.1"/>
    <property type="molecule type" value="Genomic_DNA"/>
</dbReference>
<proteinExistence type="predicted"/>
<dbReference type="RefSeq" id="WP_073172764.1">
    <property type="nucleotide sequence ID" value="NZ_FQZE01000035.1"/>
</dbReference>
<dbReference type="SUPFAM" id="SSF48371">
    <property type="entry name" value="ARM repeat"/>
    <property type="match status" value="1"/>
</dbReference>
<evidence type="ECO:0000259" key="1">
    <source>
        <dbReference type="PROSITE" id="PS51352"/>
    </source>
</evidence>
<organism evidence="2 3">
    <name type="scientific">Tangfeifania diversioriginum</name>
    <dbReference type="NCBI Taxonomy" id="1168035"/>
    <lineage>
        <taxon>Bacteria</taxon>
        <taxon>Pseudomonadati</taxon>
        <taxon>Bacteroidota</taxon>
        <taxon>Bacteroidia</taxon>
        <taxon>Marinilabiliales</taxon>
        <taxon>Prolixibacteraceae</taxon>
        <taxon>Tangfeifania</taxon>
    </lineage>
</organism>
<dbReference type="OrthoDB" id="9794348at2"/>
<evidence type="ECO:0000313" key="3">
    <source>
        <dbReference type="Proteomes" id="UP000184050"/>
    </source>
</evidence>
<dbReference type="PANTHER" id="PTHR42852:SF13">
    <property type="entry name" value="PROTEIN DIPZ"/>
    <property type="match status" value="1"/>
</dbReference>
<dbReference type="SMART" id="SM00567">
    <property type="entry name" value="EZ_HEAT"/>
    <property type="match status" value="2"/>
</dbReference>
<dbReference type="Gene3D" id="1.25.10.10">
    <property type="entry name" value="Leucine-rich Repeat Variant"/>
    <property type="match status" value="1"/>
</dbReference>
<dbReference type="Pfam" id="PF13646">
    <property type="entry name" value="HEAT_2"/>
    <property type="match status" value="1"/>
</dbReference>
<sequence>MRRTAILLLLIQFFIPVESKAEENKKNIAEIFNELAAHPFHPLNDGNSMTVDKTLKKDGIADLNNTDWEVRTVAVRDLVREGKKQTAEIKKGLFHPSLYVRQVAAKALGILRATDAITELEEVVKNDSIAVVRSQAVIALGQMESRQSLSLLKKSAKEDPSKDVRHQCELAIYQIENQMGVTQKNLKAWQALDESTFETVKTGDVAPVFNLEDTDGKTWQLSSFNNKKWVALIWVFADWCPVCHGEFHDLIEMKEEFENEGVQVFTLEMHDMYRGRVMVGKELEPEYWFAEASYKEAYTKKIWWPHLLDRAGAYGAQFGADPMAFAVHAEYINRPTTVIIDPEGIVRFVYPGTFWGDRPTIDETLEMIKNEQFDFEHPKRLTKQ</sequence>
<name>A0A1M6MRH2_9BACT</name>
<dbReference type="InterPro" id="IPR004155">
    <property type="entry name" value="PBS_lyase_HEAT"/>
</dbReference>
<dbReference type="GO" id="GO:0016491">
    <property type="term" value="F:oxidoreductase activity"/>
    <property type="evidence" value="ECO:0007669"/>
    <property type="project" value="InterPro"/>
</dbReference>
<evidence type="ECO:0000313" key="2">
    <source>
        <dbReference type="EMBL" id="SHJ86057.1"/>
    </source>
</evidence>
<dbReference type="Proteomes" id="UP000184050">
    <property type="component" value="Unassembled WGS sequence"/>
</dbReference>
<dbReference type="CDD" id="cd02966">
    <property type="entry name" value="TlpA_like_family"/>
    <property type="match status" value="1"/>
</dbReference>
<dbReference type="PANTHER" id="PTHR42852">
    <property type="entry name" value="THIOL:DISULFIDE INTERCHANGE PROTEIN DSBE"/>
    <property type="match status" value="1"/>
</dbReference>
<dbReference type="InterPro" id="IPR036249">
    <property type="entry name" value="Thioredoxin-like_sf"/>
</dbReference>
<dbReference type="InterPro" id="IPR050553">
    <property type="entry name" value="Thioredoxin_ResA/DsbE_sf"/>
</dbReference>
<gene>
    <name evidence="2" type="ORF">SAMN05444280_13522</name>
</gene>
<keyword evidence="3" id="KW-1185">Reference proteome</keyword>
<dbReference type="InterPro" id="IPR000866">
    <property type="entry name" value="AhpC/TSA"/>
</dbReference>
<feature type="domain" description="Thioredoxin" evidence="1">
    <location>
        <begin position="200"/>
        <end position="373"/>
    </location>
</feature>
<protein>
    <submittedName>
        <fullName evidence="2">Peroxiredoxin</fullName>
    </submittedName>
</protein>
<accession>A0A1M6MRH2</accession>
<dbReference type="AlphaFoldDB" id="A0A1M6MRH2"/>
<dbReference type="GO" id="GO:0016209">
    <property type="term" value="F:antioxidant activity"/>
    <property type="evidence" value="ECO:0007669"/>
    <property type="project" value="InterPro"/>
</dbReference>
<dbReference type="InterPro" id="IPR013766">
    <property type="entry name" value="Thioredoxin_domain"/>
</dbReference>
<dbReference type="InterPro" id="IPR011989">
    <property type="entry name" value="ARM-like"/>
</dbReference>
<dbReference type="Gene3D" id="3.40.30.10">
    <property type="entry name" value="Glutaredoxin"/>
    <property type="match status" value="1"/>
</dbReference>
<dbReference type="PROSITE" id="PS51352">
    <property type="entry name" value="THIOREDOXIN_2"/>
    <property type="match status" value="1"/>
</dbReference>
<reference evidence="2 3" key="1">
    <citation type="submission" date="2016-11" db="EMBL/GenBank/DDBJ databases">
        <authorList>
            <person name="Jaros S."/>
            <person name="Januszkiewicz K."/>
            <person name="Wedrychowicz H."/>
        </authorList>
    </citation>
    <scope>NUCLEOTIDE SEQUENCE [LARGE SCALE GENOMIC DNA]</scope>
    <source>
        <strain evidence="2 3">DSM 27063</strain>
    </source>
</reference>
<dbReference type="InterPro" id="IPR016024">
    <property type="entry name" value="ARM-type_fold"/>
</dbReference>
<dbReference type="STRING" id="1168035.SAMN05444280_13522"/>
<dbReference type="Pfam" id="PF00578">
    <property type="entry name" value="AhpC-TSA"/>
    <property type="match status" value="1"/>
</dbReference>
<dbReference type="SUPFAM" id="SSF52833">
    <property type="entry name" value="Thioredoxin-like"/>
    <property type="match status" value="1"/>
</dbReference>